<dbReference type="GO" id="GO:0016805">
    <property type="term" value="F:dipeptidase activity"/>
    <property type="evidence" value="ECO:0007669"/>
    <property type="project" value="TreeGrafter"/>
</dbReference>
<dbReference type="Pfam" id="PF07687">
    <property type="entry name" value="M20_dimer"/>
    <property type="match status" value="1"/>
</dbReference>
<dbReference type="InterPro" id="IPR052030">
    <property type="entry name" value="Peptidase_M20/M20A_hydrolases"/>
</dbReference>
<dbReference type="Gene3D" id="3.30.70.360">
    <property type="match status" value="1"/>
</dbReference>
<keyword evidence="2" id="KW-0378">Hydrolase</keyword>
<name>A0A1M6YB67_9FIRM</name>
<keyword evidence="3" id="KW-1185">Reference proteome</keyword>
<dbReference type="Gene3D" id="3.40.630.10">
    <property type="entry name" value="Zn peptidases"/>
    <property type="match status" value="1"/>
</dbReference>
<reference evidence="2 3" key="1">
    <citation type="submission" date="2016-11" db="EMBL/GenBank/DDBJ databases">
        <authorList>
            <person name="Jaros S."/>
            <person name="Januszkiewicz K."/>
            <person name="Wedrychowicz H."/>
        </authorList>
    </citation>
    <scope>NUCLEOTIDE SEQUENCE [LARGE SCALE GENOMIC DNA]</scope>
    <source>
        <strain evidence="2 3">DSM 14214</strain>
    </source>
</reference>
<dbReference type="GO" id="GO:0071713">
    <property type="term" value="F:para-aminobenzoyl-glutamate hydrolase activity"/>
    <property type="evidence" value="ECO:0007669"/>
    <property type="project" value="TreeGrafter"/>
</dbReference>
<dbReference type="GO" id="GO:0046657">
    <property type="term" value="P:folic acid catabolic process"/>
    <property type="evidence" value="ECO:0007669"/>
    <property type="project" value="TreeGrafter"/>
</dbReference>
<dbReference type="OrthoDB" id="9781032at2"/>
<dbReference type="AlphaFoldDB" id="A0A1M6YB67"/>
<dbReference type="SUPFAM" id="SSF53187">
    <property type="entry name" value="Zn-dependent exopeptidases"/>
    <property type="match status" value="1"/>
</dbReference>
<dbReference type="SUPFAM" id="SSF55031">
    <property type="entry name" value="Bacterial exopeptidase dimerisation domain"/>
    <property type="match status" value="1"/>
</dbReference>
<feature type="domain" description="Peptidase M20 dimerisation" evidence="1">
    <location>
        <begin position="194"/>
        <end position="283"/>
    </location>
</feature>
<evidence type="ECO:0000313" key="2">
    <source>
        <dbReference type="EMBL" id="SHL15488.1"/>
    </source>
</evidence>
<organism evidence="2 3">
    <name type="scientific">Anaerotignum lactatifermentans DSM 14214</name>
    <dbReference type="NCBI Taxonomy" id="1121323"/>
    <lineage>
        <taxon>Bacteria</taxon>
        <taxon>Bacillati</taxon>
        <taxon>Bacillota</taxon>
        <taxon>Clostridia</taxon>
        <taxon>Lachnospirales</taxon>
        <taxon>Anaerotignaceae</taxon>
        <taxon>Anaerotignum</taxon>
    </lineage>
</organism>
<dbReference type="RefSeq" id="WP_072853058.1">
    <property type="nucleotide sequence ID" value="NZ_FRAH01000072.1"/>
</dbReference>
<protein>
    <submittedName>
        <fullName evidence="2">Amidohydrolase</fullName>
    </submittedName>
</protein>
<accession>A0A1M6YB67</accession>
<dbReference type="InterPro" id="IPR036264">
    <property type="entry name" value="Bact_exopeptidase_dim_dom"/>
</dbReference>
<gene>
    <name evidence="2" type="ORF">SAMN02745138_02967</name>
</gene>
<dbReference type="EMBL" id="FRAH01000072">
    <property type="protein sequence ID" value="SHL15488.1"/>
    <property type="molecule type" value="Genomic_DNA"/>
</dbReference>
<dbReference type="PANTHER" id="PTHR30575">
    <property type="entry name" value="PEPTIDASE M20"/>
    <property type="match status" value="1"/>
</dbReference>
<dbReference type="NCBIfam" id="TIGR01891">
    <property type="entry name" value="amidohydrolases"/>
    <property type="match status" value="1"/>
</dbReference>
<proteinExistence type="predicted"/>
<dbReference type="PANTHER" id="PTHR30575:SF3">
    <property type="entry name" value="PEPTIDASE M20 DIMERISATION DOMAIN-CONTAINING PROTEIN"/>
    <property type="match status" value="1"/>
</dbReference>
<sequence length="423" mass="46134">MKKESLFAAIDQRQAEILSWGNAFFDCAELGFQEVKTAAAITALLDQWNIPYESGIAMTGIRVTLGSGSPHIAFVSDMDALPCKSKNGTVHSCGHSIQTTLALTLIRALADCGLPKKNSGRISFFFTPAEEFIDFTFRDQCIAEGKIRYRSGKQNMIAEGYFDDVDCVLSAHANGETEYLFDINSTLAGFLAKKAVFLGTASHSGAAPHLGRNALHGAVLAQNALSFLKDRFPASAGLQLHPVITEGGGTVNIIPDRTVMETYIRANDNATLFAAEEQVDQCIHHCAAALGLGCETETTPGYLPLRQSAEMNEMVLENMLLFCEEDQILRNVVSGASGDIGDLGFLLPAVQMGFSGIKGQFHNDNFTIADKENCYIRTAKVLAGTLFDLLQKPMHQPAEFAAKKEKYLKQLEKRQNLEIFTES</sequence>
<dbReference type="Proteomes" id="UP000183975">
    <property type="component" value="Unassembled WGS sequence"/>
</dbReference>
<evidence type="ECO:0000259" key="1">
    <source>
        <dbReference type="Pfam" id="PF07687"/>
    </source>
</evidence>
<dbReference type="InterPro" id="IPR017439">
    <property type="entry name" value="Amidohydrolase"/>
</dbReference>
<dbReference type="GO" id="GO:0005737">
    <property type="term" value="C:cytoplasm"/>
    <property type="evidence" value="ECO:0007669"/>
    <property type="project" value="TreeGrafter"/>
</dbReference>
<dbReference type="Pfam" id="PF01546">
    <property type="entry name" value="Peptidase_M20"/>
    <property type="match status" value="1"/>
</dbReference>
<dbReference type="InterPro" id="IPR002933">
    <property type="entry name" value="Peptidase_M20"/>
</dbReference>
<dbReference type="InterPro" id="IPR011650">
    <property type="entry name" value="Peptidase_M20_dimer"/>
</dbReference>
<evidence type="ECO:0000313" key="3">
    <source>
        <dbReference type="Proteomes" id="UP000183975"/>
    </source>
</evidence>